<dbReference type="KEGG" id="maqu:Maq22A_1p33685"/>
<dbReference type="InterPro" id="IPR052342">
    <property type="entry name" value="MCH/BMMD"/>
</dbReference>
<dbReference type="CDD" id="cd03454">
    <property type="entry name" value="YdeM"/>
    <property type="match status" value="2"/>
</dbReference>
<evidence type="ECO:0000313" key="3">
    <source>
        <dbReference type="EMBL" id="BAQ49028.1"/>
    </source>
</evidence>
<dbReference type="PANTHER" id="PTHR43664:SF1">
    <property type="entry name" value="BETA-METHYLMALYL-COA DEHYDRATASE"/>
    <property type="match status" value="1"/>
</dbReference>
<dbReference type="SUPFAM" id="SSF54637">
    <property type="entry name" value="Thioesterase/thiol ester dehydrase-isomerase"/>
    <property type="match status" value="2"/>
</dbReference>
<dbReference type="Proteomes" id="UP000061432">
    <property type="component" value="Plasmid pMaq22A_1p"/>
</dbReference>
<dbReference type="OrthoDB" id="9797938at2"/>
<keyword evidence="3" id="KW-0614">Plasmid</keyword>
<dbReference type="AlphaFoldDB" id="A0A0C6FKN9"/>
<gene>
    <name evidence="3" type="primary">maoC</name>
    <name evidence="3" type="ORF">Maq22A_1p33685</name>
</gene>
<accession>A0A0C6FKN9</accession>
<protein>
    <submittedName>
        <fullName evidence="3">Dehydratase</fullName>
    </submittedName>
</protein>
<organism evidence="3 4">
    <name type="scientific">Methylobacterium aquaticum</name>
    <dbReference type="NCBI Taxonomy" id="270351"/>
    <lineage>
        <taxon>Bacteria</taxon>
        <taxon>Pseudomonadati</taxon>
        <taxon>Pseudomonadota</taxon>
        <taxon>Alphaproteobacteria</taxon>
        <taxon>Hyphomicrobiales</taxon>
        <taxon>Methylobacteriaceae</taxon>
        <taxon>Methylobacterium</taxon>
    </lineage>
</organism>
<proteinExistence type="predicted"/>
<sequence>MPRYCFEDLTPGLRLDFGPLDVSRDDIVGFAREFDPQGFHVDEAAATDSFIGGLIASGWHTCALGMRLVADGFILQSSSMGSPGIEEVRWLRPVRPGDALSMRMSVTESRPSGSKPDRGFVRFLLEIENGAGQAVMTQDFWAMFGRRGTPPLPPRPRPPEEPAPSDLPESEALPSGYLEDMPLDRTFDLGAHHFTRDDILRFARAFDPQPFHVDEAAAAETHFGGLCASGWHTAAAWMKRMVAGRDRGRALALRRGEPVVEGGPSPGFRDLQWLKPVYAGDTIRYDVTLTEARPSRTRSGWGVVSHTATGTNQRGEPVFRFAGAWLAPRRTA</sequence>
<name>A0A0C6FKN9_9HYPH</name>
<evidence type="ECO:0000313" key="4">
    <source>
        <dbReference type="Proteomes" id="UP000061432"/>
    </source>
</evidence>
<dbReference type="EMBL" id="AP014705">
    <property type="protein sequence ID" value="BAQ49028.1"/>
    <property type="molecule type" value="Genomic_DNA"/>
</dbReference>
<feature type="domain" description="MaoC-like" evidence="2">
    <location>
        <begin position="191"/>
        <end position="298"/>
    </location>
</feature>
<evidence type="ECO:0000259" key="2">
    <source>
        <dbReference type="Pfam" id="PF01575"/>
    </source>
</evidence>
<dbReference type="RefSeq" id="WP_060850179.1">
    <property type="nucleotide sequence ID" value="NZ_AP014705.1"/>
</dbReference>
<dbReference type="InterPro" id="IPR029069">
    <property type="entry name" value="HotDog_dom_sf"/>
</dbReference>
<geneLocation type="plasmid" evidence="4">
    <name>pMaq22A_1p DNA</name>
</geneLocation>
<dbReference type="PANTHER" id="PTHR43664">
    <property type="entry name" value="MONOAMINE OXIDASE-RELATED"/>
    <property type="match status" value="1"/>
</dbReference>
<feature type="domain" description="MaoC-like" evidence="2">
    <location>
        <begin position="16"/>
        <end position="111"/>
    </location>
</feature>
<dbReference type="Gene3D" id="3.10.129.10">
    <property type="entry name" value="Hotdog Thioesterase"/>
    <property type="match status" value="2"/>
</dbReference>
<reference evidence="3 4" key="1">
    <citation type="journal article" date="2015" name="Genome Announc.">
        <title>Complete Genome Sequence of Methylobacterium aquaticum Strain 22A, Isolated from Racomitrium japonicum Moss.</title>
        <authorList>
            <person name="Tani A."/>
            <person name="Ogura Y."/>
            <person name="Hayashi T."/>
            <person name="Kimbara K."/>
        </authorList>
    </citation>
    <scope>NUCLEOTIDE SEQUENCE [LARGE SCALE GENOMIC DNA]</scope>
    <source>
        <strain evidence="3 4">MA-22A</strain>
        <plasmid evidence="4">Plasmid pMaq22A_1p DNA</plasmid>
    </source>
</reference>
<feature type="region of interest" description="Disordered" evidence="1">
    <location>
        <begin position="146"/>
        <end position="175"/>
    </location>
</feature>
<dbReference type="PATRIC" id="fig|270351.10.peg.6058"/>
<dbReference type="InterPro" id="IPR002539">
    <property type="entry name" value="MaoC-like_dom"/>
</dbReference>
<reference evidence="4" key="2">
    <citation type="submission" date="2015-01" db="EMBL/GenBank/DDBJ databases">
        <title>Complete genome sequence of Methylobacterium aquaticum strain 22A.</title>
        <authorList>
            <person name="Tani A."/>
            <person name="Ogura Y."/>
            <person name="Hayashi T."/>
        </authorList>
    </citation>
    <scope>NUCLEOTIDE SEQUENCE [LARGE SCALE GENOMIC DNA]</scope>
    <source>
        <strain evidence="4">MA-22A</strain>
        <plasmid evidence="4">Plasmid pMaq22A_1p DNA</plasmid>
    </source>
</reference>
<dbReference type="Pfam" id="PF01575">
    <property type="entry name" value="MaoC_dehydratas"/>
    <property type="match status" value="2"/>
</dbReference>
<evidence type="ECO:0000256" key="1">
    <source>
        <dbReference type="SAM" id="MobiDB-lite"/>
    </source>
</evidence>